<keyword evidence="3" id="KW-0804">Transcription</keyword>
<dbReference type="SUPFAM" id="SSF46689">
    <property type="entry name" value="Homeodomain-like"/>
    <property type="match status" value="1"/>
</dbReference>
<dbReference type="Gene3D" id="1.10.10.60">
    <property type="entry name" value="Homeodomain-like"/>
    <property type="match status" value="1"/>
</dbReference>
<feature type="domain" description="HTH araC/xylS-type" evidence="4">
    <location>
        <begin position="191"/>
        <end position="282"/>
    </location>
</feature>
<proteinExistence type="predicted"/>
<accession>A0ABQ4ND77</accession>
<dbReference type="PANTHER" id="PTHR46796">
    <property type="entry name" value="HTH-TYPE TRANSCRIPTIONAL ACTIVATOR RHAS-RELATED"/>
    <property type="match status" value="1"/>
</dbReference>
<evidence type="ECO:0000256" key="3">
    <source>
        <dbReference type="ARBA" id="ARBA00023163"/>
    </source>
</evidence>
<dbReference type="Proteomes" id="UP000680304">
    <property type="component" value="Unassembled WGS sequence"/>
</dbReference>
<dbReference type="Pfam" id="PF07883">
    <property type="entry name" value="Cupin_2"/>
    <property type="match status" value="1"/>
</dbReference>
<dbReference type="InterPro" id="IPR018060">
    <property type="entry name" value="HTH_AraC"/>
</dbReference>
<dbReference type="InterPro" id="IPR014710">
    <property type="entry name" value="RmlC-like_jellyroll"/>
</dbReference>
<dbReference type="Pfam" id="PF12833">
    <property type="entry name" value="HTH_18"/>
    <property type="match status" value="1"/>
</dbReference>
<dbReference type="SUPFAM" id="SSF51215">
    <property type="entry name" value="Regulatory protein AraC"/>
    <property type="match status" value="1"/>
</dbReference>
<dbReference type="PANTHER" id="PTHR46796:SF7">
    <property type="entry name" value="ARAC FAMILY TRANSCRIPTIONAL REGULATOR"/>
    <property type="match status" value="1"/>
</dbReference>
<organism evidence="5 6">
    <name type="scientific">Paenibacillus cisolokensis</name>
    <dbReference type="NCBI Taxonomy" id="1658519"/>
    <lineage>
        <taxon>Bacteria</taxon>
        <taxon>Bacillati</taxon>
        <taxon>Bacillota</taxon>
        <taxon>Bacilli</taxon>
        <taxon>Bacillales</taxon>
        <taxon>Paenibacillaceae</taxon>
        <taxon>Paenibacillus</taxon>
    </lineage>
</organism>
<protein>
    <recommendedName>
        <fullName evidence="4">HTH araC/xylS-type domain-containing protein</fullName>
    </recommendedName>
</protein>
<comment type="caution">
    <text evidence="5">The sequence shown here is derived from an EMBL/GenBank/DDBJ whole genome shotgun (WGS) entry which is preliminary data.</text>
</comment>
<name>A0ABQ4ND77_9BACL</name>
<dbReference type="InterPro" id="IPR013096">
    <property type="entry name" value="Cupin_2"/>
</dbReference>
<dbReference type="InterPro" id="IPR037923">
    <property type="entry name" value="HTH-like"/>
</dbReference>
<keyword evidence="1" id="KW-0805">Transcription regulation</keyword>
<evidence type="ECO:0000259" key="4">
    <source>
        <dbReference type="PROSITE" id="PS01124"/>
    </source>
</evidence>
<dbReference type="PROSITE" id="PS01124">
    <property type="entry name" value="HTH_ARAC_FAMILY_2"/>
    <property type="match status" value="1"/>
</dbReference>
<keyword evidence="6" id="KW-1185">Reference proteome</keyword>
<dbReference type="SMART" id="SM00342">
    <property type="entry name" value="HTH_ARAC"/>
    <property type="match status" value="1"/>
</dbReference>
<sequence length="344" mass="38666">MSREIRLGSLNGLRPTVNFANKIDAEPGQQWGPRTIGDCQLFYVFAGRAVLEMGGLKYPLRAGDCAFYGADSPHRIAADKHEPPTFSSLHFAWDEPSPVPVPPYDRLKNVLPTDLRIEPVVYAVDVDGYGEVAMPVVSHVPQLEPLFLHIVKEFRVEEPGHAWTLRALLMQLLAALIRQRMNERYLSANHQKIIPALEAVRRRPEEDWTSERMAELCGYHPTYFAALFGECMGCGPKAFVVAERLRKAKRLLMEGLQVEAVSQAVGYGSVHYFAAASSRRRGSRRPSSAGAVWSCRARSNAEEGLPYWNVERFGPRLDETEPFPMRRFRPALRFGGCPALIHPI</sequence>
<dbReference type="InterPro" id="IPR009057">
    <property type="entry name" value="Homeodomain-like_sf"/>
</dbReference>
<dbReference type="InterPro" id="IPR050204">
    <property type="entry name" value="AraC_XylS_family_regulators"/>
</dbReference>
<dbReference type="RefSeq" id="WP_213530746.1">
    <property type="nucleotide sequence ID" value="NZ_BOVJ01000168.1"/>
</dbReference>
<evidence type="ECO:0000313" key="6">
    <source>
        <dbReference type="Proteomes" id="UP000680304"/>
    </source>
</evidence>
<dbReference type="EMBL" id="BOVJ01000168">
    <property type="protein sequence ID" value="GIQ66192.1"/>
    <property type="molecule type" value="Genomic_DNA"/>
</dbReference>
<evidence type="ECO:0000313" key="5">
    <source>
        <dbReference type="EMBL" id="GIQ66192.1"/>
    </source>
</evidence>
<keyword evidence="2" id="KW-0238">DNA-binding</keyword>
<dbReference type="Gene3D" id="2.60.120.10">
    <property type="entry name" value="Jelly Rolls"/>
    <property type="match status" value="1"/>
</dbReference>
<gene>
    <name evidence="5" type="ORF">PACILC2_47600</name>
</gene>
<evidence type="ECO:0000256" key="1">
    <source>
        <dbReference type="ARBA" id="ARBA00023015"/>
    </source>
</evidence>
<reference evidence="5 6" key="1">
    <citation type="submission" date="2021-04" db="EMBL/GenBank/DDBJ databases">
        <title>Draft genome sequence of Paenibacillus cisolokensis, LC2-13A.</title>
        <authorList>
            <person name="Uke A."/>
            <person name="Chhe C."/>
            <person name="Baramee S."/>
            <person name="Kosugi A."/>
        </authorList>
    </citation>
    <scope>NUCLEOTIDE SEQUENCE [LARGE SCALE GENOMIC DNA]</scope>
    <source>
        <strain evidence="5 6">LC2-13A</strain>
    </source>
</reference>
<evidence type="ECO:0000256" key="2">
    <source>
        <dbReference type="ARBA" id="ARBA00023125"/>
    </source>
</evidence>